<dbReference type="Pfam" id="PF08659">
    <property type="entry name" value="KR"/>
    <property type="match status" value="1"/>
</dbReference>
<comment type="caution">
    <text evidence="5">The sequence shown here is derived from an EMBL/GenBank/DDBJ whole genome shotgun (WGS) entry which is preliminary data.</text>
</comment>
<dbReference type="InterPro" id="IPR020843">
    <property type="entry name" value="ER"/>
</dbReference>
<evidence type="ECO:0000313" key="5">
    <source>
        <dbReference type="EMBL" id="KAB8301503.1"/>
    </source>
</evidence>
<organism evidence="5 6">
    <name type="scientific">Monilinia laxa</name>
    <name type="common">Brown rot fungus</name>
    <name type="synonym">Sclerotinia laxa</name>
    <dbReference type="NCBI Taxonomy" id="61186"/>
    <lineage>
        <taxon>Eukaryota</taxon>
        <taxon>Fungi</taxon>
        <taxon>Dikarya</taxon>
        <taxon>Ascomycota</taxon>
        <taxon>Pezizomycotina</taxon>
        <taxon>Leotiomycetes</taxon>
        <taxon>Helotiales</taxon>
        <taxon>Sclerotiniaceae</taxon>
        <taxon>Monilinia</taxon>
    </lineage>
</organism>
<evidence type="ECO:0000313" key="6">
    <source>
        <dbReference type="Proteomes" id="UP000326757"/>
    </source>
</evidence>
<evidence type="ECO:0000256" key="1">
    <source>
        <dbReference type="ARBA" id="ARBA00022450"/>
    </source>
</evidence>
<dbReference type="SMART" id="SM00829">
    <property type="entry name" value="PKS_ER"/>
    <property type="match status" value="1"/>
</dbReference>
<dbReference type="GO" id="GO:0044550">
    <property type="term" value="P:secondary metabolite biosynthetic process"/>
    <property type="evidence" value="ECO:0007669"/>
    <property type="project" value="TreeGrafter"/>
</dbReference>
<feature type="domain" description="Ketoreductase" evidence="3">
    <location>
        <begin position="136"/>
        <end position="310"/>
    </location>
</feature>
<dbReference type="PANTHER" id="PTHR43775:SF37">
    <property type="entry name" value="SI:DKEY-61P9.11"/>
    <property type="match status" value="1"/>
</dbReference>
<feature type="domain" description="Enoyl reductase (ER)" evidence="4">
    <location>
        <begin position="2"/>
        <end position="152"/>
    </location>
</feature>
<dbReference type="AlphaFoldDB" id="A0A5N6KDF9"/>
<dbReference type="PANTHER" id="PTHR43775">
    <property type="entry name" value="FATTY ACID SYNTHASE"/>
    <property type="match status" value="1"/>
</dbReference>
<gene>
    <name evidence="5" type="ORF">EYC80_003356</name>
</gene>
<dbReference type="CDD" id="cd05195">
    <property type="entry name" value="enoyl_red"/>
    <property type="match status" value="1"/>
</dbReference>
<keyword evidence="6" id="KW-1185">Reference proteome</keyword>
<dbReference type="GO" id="GO:0016491">
    <property type="term" value="F:oxidoreductase activity"/>
    <property type="evidence" value="ECO:0007669"/>
    <property type="project" value="InterPro"/>
</dbReference>
<dbReference type="EMBL" id="VIGI01000004">
    <property type="protein sequence ID" value="KAB8301503.1"/>
    <property type="molecule type" value="Genomic_DNA"/>
</dbReference>
<evidence type="ECO:0008006" key="7">
    <source>
        <dbReference type="Google" id="ProtNLM"/>
    </source>
</evidence>
<keyword evidence="1" id="KW-0596">Phosphopantetheine</keyword>
<dbReference type="GO" id="GO:0006633">
    <property type="term" value="P:fatty acid biosynthetic process"/>
    <property type="evidence" value="ECO:0007669"/>
    <property type="project" value="TreeGrafter"/>
</dbReference>
<dbReference type="Gene3D" id="3.40.50.720">
    <property type="entry name" value="NAD(P)-binding Rossmann-like Domain"/>
    <property type="match status" value="2"/>
</dbReference>
<dbReference type="InterPro" id="IPR013968">
    <property type="entry name" value="PKS_KR"/>
</dbReference>
<protein>
    <recommendedName>
        <fullName evidence="7">Enoyl reductase (ER) domain-containing protein</fullName>
    </recommendedName>
</protein>
<reference evidence="5 6" key="1">
    <citation type="submission" date="2019-06" db="EMBL/GenBank/DDBJ databases">
        <title>Genome Sequence of the Brown Rot Fungal Pathogen Monilinia laxa.</title>
        <authorList>
            <person name="De Miccolis Angelini R.M."/>
            <person name="Landi L."/>
            <person name="Abate D."/>
            <person name="Pollastro S."/>
            <person name="Romanazzi G."/>
            <person name="Faretra F."/>
        </authorList>
    </citation>
    <scope>NUCLEOTIDE SEQUENCE [LARGE SCALE GENOMIC DNA]</scope>
    <source>
        <strain evidence="5 6">Mlax316</strain>
    </source>
</reference>
<evidence type="ECO:0000259" key="4">
    <source>
        <dbReference type="SMART" id="SM00829"/>
    </source>
</evidence>
<sequence length="314" mass="34609">MGIVDNYIGDGNGLGRIFNSRNSSFLPEIMREANGYGLDVVLNSLSGDLLHASWKCLAEFGKMLENGKRDFIGQGQLPMDPFEANRTFYGVDLTLYVDRRPLVINSLLERAMEWCSQGAIQPIKPVKYFEAHQAEDVLRGMQSGQHIGKLVMVDHGARKFIYLSRSGGKGKDDAALVDELREARCTAQIIAGSVVNKADVQKAIAQAKYPIAGILQMSMVLKDASFPNMTYEEWQDAILPKIQGTWSLHEAFASQSLDFFVLFSSFAGLIGHWGQATYASANTFLDAFAQFRHSKGLLASVLDISIIGDVGWVS</sequence>
<keyword evidence="2" id="KW-0597">Phosphoprotein</keyword>
<evidence type="ECO:0000259" key="3">
    <source>
        <dbReference type="SMART" id="SM00822"/>
    </source>
</evidence>
<dbReference type="Gene3D" id="3.90.180.10">
    <property type="entry name" value="Medium-chain alcohol dehydrogenases, catalytic domain"/>
    <property type="match status" value="1"/>
</dbReference>
<dbReference type="GO" id="GO:0004312">
    <property type="term" value="F:fatty acid synthase activity"/>
    <property type="evidence" value="ECO:0007669"/>
    <property type="project" value="TreeGrafter"/>
</dbReference>
<evidence type="ECO:0000256" key="2">
    <source>
        <dbReference type="ARBA" id="ARBA00022553"/>
    </source>
</evidence>
<dbReference type="Proteomes" id="UP000326757">
    <property type="component" value="Unassembled WGS sequence"/>
</dbReference>
<accession>A0A5N6KDF9</accession>
<dbReference type="InterPro" id="IPR036291">
    <property type="entry name" value="NAD(P)-bd_dom_sf"/>
</dbReference>
<dbReference type="InterPro" id="IPR050091">
    <property type="entry name" value="PKS_NRPS_Biosynth_Enz"/>
</dbReference>
<proteinExistence type="predicted"/>
<dbReference type="SMART" id="SM00822">
    <property type="entry name" value="PKS_KR"/>
    <property type="match status" value="1"/>
</dbReference>
<name>A0A5N6KDF9_MONLA</name>
<dbReference type="SUPFAM" id="SSF51735">
    <property type="entry name" value="NAD(P)-binding Rossmann-fold domains"/>
    <property type="match status" value="2"/>
</dbReference>
<dbReference type="OrthoDB" id="329835at2759"/>
<dbReference type="InterPro" id="IPR057326">
    <property type="entry name" value="KR_dom"/>
</dbReference>